<protein>
    <submittedName>
        <fullName evidence="4">Uncharacterized protein</fullName>
    </submittedName>
</protein>
<evidence type="ECO:0000313" key="4">
    <source>
        <dbReference type="EMBL" id="CAD6227968.1"/>
    </source>
</evidence>
<name>A0A811NV44_9POAL</name>
<evidence type="ECO:0000256" key="2">
    <source>
        <dbReference type="SAM" id="Phobius"/>
    </source>
</evidence>
<keyword evidence="5" id="KW-1185">Reference proteome</keyword>
<feature type="region of interest" description="Disordered" evidence="1">
    <location>
        <begin position="126"/>
        <end position="172"/>
    </location>
</feature>
<dbReference type="PANTHER" id="PTHR36073">
    <property type="match status" value="1"/>
</dbReference>
<keyword evidence="2" id="KW-0472">Membrane</keyword>
<dbReference type="EMBL" id="CAJGYO010000005">
    <property type="protein sequence ID" value="CAD6227968.1"/>
    <property type="molecule type" value="Genomic_DNA"/>
</dbReference>
<dbReference type="OrthoDB" id="1937632at2759"/>
<evidence type="ECO:0000256" key="3">
    <source>
        <dbReference type="SAM" id="SignalP"/>
    </source>
</evidence>
<evidence type="ECO:0000313" key="5">
    <source>
        <dbReference type="Proteomes" id="UP000604825"/>
    </source>
</evidence>
<keyword evidence="3" id="KW-0732">Signal</keyword>
<feature type="compositionally biased region" description="Basic and acidic residues" evidence="1">
    <location>
        <begin position="155"/>
        <end position="172"/>
    </location>
</feature>
<feature type="chain" id="PRO_5032939396" evidence="3">
    <location>
        <begin position="18"/>
        <end position="302"/>
    </location>
</feature>
<sequence length="302" mass="33126">MELAWSCCFLLSSCARALRRLLQLPALLCCEAMAWALTFIAFPLRMLTAVERERKMGRLVAEMQAQMDDLAWENTALEDRLRAALRDQEAVEAVLDEMEDEHEDALARIHVLETQLKALRQENMRLNEHKGKSKWDKPTGPAAARHGSGGSPASEPDKKPANRGRGDEDVAAAKRADPASVLALTTEAASSVSSSAAADEALATAVARRWSLFSLGMSLAVGAVAWSADAPCLPLMAGLFAVVGTDEFCFQFQFQFQMTGAFPYRNLPFQVPTMALSDNLSFSGTVPSMPTRFFCIVWHKQL</sequence>
<dbReference type="AlphaFoldDB" id="A0A811NV44"/>
<evidence type="ECO:0000256" key="1">
    <source>
        <dbReference type="SAM" id="MobiDB-lite"/>
    </source>
</evidence>
<feature type="transmembrane region" description="Helical" evidence="2">
    <location>
        <begin position="25"/>
        <end position="48"/>
    </location>
</feature>
<keyword evidence="2" id="KW-0812">Transmembrane</keyword>
<proteinExistence type="predicted"/>
<feature type="signal peptide" evidence="3">
    <location>
        <begin position="1"/>
        <end position="17"/>
    </location>
</feature>
<comment type="caution">
    <text evidence="4">The sequence shown here is derived from an EMBL/GenBank/DDBJ whole genome shotgun (WGS) entry which is preliminary data.</text>
</comment>
<gene>
    <name evidence="4" type="ORF">NCGR_LOCUS18896</name>
</gene>
<organism evidence="4 5">
    <name type="scientific">Miscanthus lutarioriparius</name>
    <dbReference type="NCBI Taxonomy" id="422564"/>
    <lineage>
        <taxon>Eukaryota</taxon>
        <taxon>Viridiplantae</taxon>
        <taxon>Streptophyta</taxon>
        <taxon>Embryophyta</taxon>
        <taxon>Tracheophyta</taxon>
        <taxon>Spermatophyta</taxon>
        <taxon>Magnoliopsida</taxon>
        <taxon>Liliopsida</taxon>
        <taxon>Poales</taxon>
        <taxon>Poaceae</taxon>
        <taxon>PACMAD clade</taxon>
        <taxon>Panicoideae</taxon>
        <taxon>Andropogonodae</taxon>
        <taxon>Andropogoneae</taxon>
        <taxon>Saccharinae</taxon>
        <taxon>Miscanthus</taxon>
    </lineage>
</organism>
<accession>A0A811NV44</accession>
<dbReference type="Proteomes" id="UP000604825">
    <property type="component" value="Unassembled WGS sequence"/>
</dbReference>
<feature type="compositionally biased region" description="Basic and acidic residues" evidence="1">
    <location>
        <begin position="126"/>
        <end position="137"/>
    </location>
</feature>
<reference evidence="4" key="1">
    <citation type="submission" date="2020-10" db="EMBL/GenBank/DDBJ databases">
        <authorList>
            <person name="Han B."/>
            <person name="Lu T."/>
            <person name="Zhao Q."/>
            <person name="Huang X."/>
            <person name="Zhao Y."/>
        </authorList>
    </citation>
    <scope>NUCLEOTIDE SEQUENCE</scope>
</reference>
<dbReference type="PANTHER" id="PTHR36073:SF1">
    <property type="entry name" value="OS01G0962100 PROTEIN"/>
    <property type="match status" value="1"/>
</dbReference>
<keyword evidence="2" id="KW-1133">Transmembrane helix</keyword>